<dbReference type="InterPro" id="IPR010982">
    <property type="entry name" value="Lambda_DNA-bd_dom_sf"/>
</dbReference>
<comment type="caution">
    <text evidence="1">The sequence shown here is derived from an EMBL/GenBank/DDBJ whole genome shotgun (WGS) entry which is preliminary data.</text>
</comment>
<gene>
    <name evidence="1" type="ORF">GGR22_000715</name>
</gene>
<name>A0ABR6DM92_9FLAO</name>
<dbReference type="RefSeq" id="WP_182492596.1">
    <property type="nucleotide sequence ID" value="NZ_JACJIS010000001.1"/>
</dbReference>
<dbReference type="SUPFAM" id="SSF47413">
    <property type="entry name" value="lambda repressor-like DNA-binding domains"/>
    <property type="match status" value="1"/>
</dbReference>
<protein>
    <submittedName>
        <fullName evidence="1">Plasmid maintenance system antidote protein VapI</fullName>
    </submittedName>
</protein>
<dbReference type="EMBL" id="JACJIS010000001">
    <property type="protein sequence ID" value="MBA9072589.1"/>
    <property type="molecule type" value="Genomic_DNA"/>
</dbReference>
<organism evidence="1 2">
    <name type="scientific">Flavobacterium gossypii</name>
    <dbReference type="NCBI Taxonomy" id="1646119"/>
    <lineage>
        <taxon>Bacteria</taxon>
        <taxon>Pseudomonadati</taxon>
        <taxon>Bacteroidota</taxon>
        <taxon>Flavobacteriia</taxon>
        <taxon>Flavobacteriales</taxon>
        <taxon>Flavobacteriaceae</taxon>
        <taxon>Flavobacterium</taxon>
    </lineage>
</organism>
<sequence length="95" mass="11063">MKSIILTGLMQFCSMQKQLDSIKKEVVQRIHVVFQRDFDGNNRKFAKEVGCDEKTIRFLFDHNQGMTLNLLFKIARAIKISPSQLLDGLEFKKDE</sequence>
<evidence type="ECO:0000313" key="1">
    <source>
        <dbReference type="EMBL" id="MBA9072589.1"/>
    </source>
</evidence>
<accession>A0ABR6DM92</accession>
<evidence type="ECO:0000313" key="2">
    <source>
        <dbReference type="Proteomes" id="UP000555003"/>
    </source>
</evidence>
<reference evidence="1 2" key="1">
    <citation type="submission" date="2020-08" db="EMBL/GenBank/DDBJ databases">
        <title>Genomic Encyclopedia of Type Strains, Phase IV (KMG-IV): sequencing the most valuable type-strain genomes for metagenomic binning, comparative biology and taxonomic classification.</title>
        <authorList>
            <person name="Goeker M."/>
        </authorList>
    </citation>
    <scope>NUCLEOTIDE SEQUENCE [LARGE SCALE GENOMIC DNA]</scope>
    <source>
        <strain evidence="1 2">DSM 100397</strain>
    </source>
</reference>
<keyword evidence="2" id="KW-1185">Reference proteome</keyword>
<proteinExistence type="predicted"/>
<dbReference type="Proteomes" id="UP000555003">
    <property type="component" value="Unassembled WGS sequence"/>
</dbReference>